<name>A0A8J3FTI8_9PSEU</name>
<accession>A0A8J3FTI8</accession>
<feature type="region of interest" description="Disordered" evidence="1">
    <location>
        <begin position="1"/>
        <end position="35"/>
    </location>
</feature>
<keyword evidence="3" id="KW-1185">Reference proteome</keyword>
<reference evidence="2" key="2">
    <citation type="submission" date="2020-09" db="EMBL/GenBank/DDBJ databases">
        <authorList>
            <person name="Sun Q."/>
            <person name="Zhou Y."/>
        </authorList>
    </citation>
    <scope>NUCLEOTIDE SEQUENCE</scope>
    <source>
        <strain evidence="2">CGMCC 4.5737</strain>
    </source>
</reference>
<organism evidence="2 3">
    <name type="scientific">Longimycelium tulufanense</name>
    <dbReference type="NCBI Taxonomy" id="907463"/>
    <lineage>
        <taxon>Bacteria</taxon>
        <taxon>Bacillati</taxon>
        <taxon>Actinomycetota</taxon>
        <taxon>Actinomycetes</taxon>
        <taxon>Pseudonocardiales</taxon>
        <taxon>Pseudonocardiaceae</taxon>
        <taxon>Longimycelium</taxon>
    </lineage>
</organism>
<evidence type="ECO:0000256" key="1">
    <source>
        <dbReference type="SAM" id="MobiDB-lite"/>
    </source>
</evidence>
<dbReference type="Proteomes" id="UP000637578">
    <property type="component" value="Unassembled WGS sequence"/>
</dbReference>
<proteinExistence type="predicted"/>
<comment type="caution">
    <text evidence="2">The sequence shown here is derived from an EMBL/GenBank/DDBJ whole genome shotgun (WGS) entry which is preliminary data.</text>
</comment>
<evidence type="ECO:0000313" key="3">
    <source>
        <dbReference type="Proteomes" id="UP000637578"/>
    </source>
</evidence>
<evidence type="ECO:0000313" key="2">
    <source>
        <dbReference type="EMBL" id="GGM34623.1"/>
    </source>
</evidence>
<gene>
    <name evidence="2" type="ORF">GCM10012275_02360</name>
</gene>
<dbReference type="AlphaFoldDB" id="A0A8J3FTI8"/>
<reference evidence="2" key="1">
    <citation type="journal article" date="2014" name="Int. J. Syst. Evol. Microbiol.">
        <title>Complete genome sequence of Corynebacterium casei LMG S-19264T (=DSM 44701T), isolated from a smear-ripened cheese.</title>
        <authorList>
            <consortium name="US DOE Joint Genome Institute (JGI-PGF)"/>
            <person name="Walter F."/>
            <person name="Albersmeier A."/>
            <person name="Kalinowski J."/>
            <person name="Ruckert C."/>
        </authorList>
    </citation>
    <scope>NUCLEOTIDE SEQUENCE</scope>
    <source>
        <strain evidence="2">CGMCC 4.5737</strain>
    </source>
</reference>
<sequence>MSVERPPGGAVRRDSETRGGGIVDPRHPQHPRQAPDLRFHCGLPVGSRWVRHPHLLAGNPAMRVSAGVGSVGYLRVTRGVCAGHSPAAGVAGLAGANSGHLWIRSLLGNRNHGVYYVV</sequence>
<protein>
    <submittedName>
        <fullName evidence="2">Uncharacterized protein</fullName>
    </submittedName>
</protein>
<dbReference type="EMBL" id="BMMK01000001">
    <property type="protein sequence ID" value="GGM34623.1"/>
    <property type="molecule type" value="Genomic_DNA"/>
</dbReference>